<feature type="transmembrane region" description="Helical" evidence="1">
    <location>
        <begin position="820"/>
        <end position="848"/>
    </location>
</feature>
<dbReference type="RefSeq" id="WP_130048241.1">
    <property type="nucleotide sequence ID" value="NZ_SEZJ01000005.1"/>
</dbReference>
<feature type="transmembrane region" description="Helical" evidence="1">
    <location>
        <begin position="738"/>
        <end position="761"/>
    </location>
</feature>
<feature type="transmembrane region" description="Helical" evidence="1">
    <location>
        <begin position="681"/>
        <end position="703"/>
    </location>
</feature>
<dbReference type="GeneID" id="56274749"/>
<reference evidence="5 6" key="1">
    <citation type="submission" date="2019-02" db="EMBL/GenBank/DDBJ databases">
        <title>Genome sequences of Aliivibrio finisterrensis strains from farmed Atlantic salmon.</title>
        <authorList>
            <person name="Bowman J.P."/>
        </authorList>
    </citation>
    <scope>NUCLEOTIDE SEQUENCE [LARGE SCALE GENOMIC DNA]</scope>
    <source>
        <strain evidence="4 7">A21</strain>
        <strain evidence="2 5">A32</strain>
        <strain evidence="3 6">A46</strain>
    </source>
</reference>
<comment type="caution">
    <text evidence="3">The sequence shown here is derived from an EMBL/GenBank/DDBJ whole genome shotgun (WGS) entry which is preliminary data.</text>
</comment>
<evidence type="ECO:0000313" key="2">
    <source>
        <dbReference type="EMBL" id="RYU46840.1"/>
    </source>
</evidence>
<dbReference type="Proteomes" id="UP000294166">
    <property type="component" value="Unassembled WGS sequence"/>
</dbReference>
<feature type="transmembrane region" description="Helical" evidence="1">
    <location>
        <begin position="868"/>
        <end position="890"/>
    </location>
</feature>
<dbReference type="AlphaFoldDB" id="A0A4Q5KVQ8"/>
<gene>
    <name evidence="2" type="ORF">ERW49_06815</name>
    <name evidence="4" type="ORF">ERW53_10790</name>
    <name evidence="3" type="ORF">ERW57_10535</name>
</gene>
<feature type="transmembrane region" description="Helical" evidence="1">
    <location>
        <begin position="139"/>
        <end position="160"/>
    </location>
</feature>
<evidence type="ECO:0000256" key="1">
    <source>
        <dbReference type="SAM" id="Phobius"/>
    </source>
</evidence>
<keyword evidence="7" id="KW-1185">Reference proteome</keyword>
<evidence type="ECO:0000313" key="4">
    <source>
        <dbReference type="EMBL" id="RYU64192.1"/>
    </source>
</evidence>
<accession>A0A4Q5KVQ8</accession>
<evidence type="ECO:0000313" key="5">
    <source>
        <dbReference type="Proteomes" id="UP000293465"/>
    </source>
</evidence>
<name>A0A4Q5KVQ8_9GAMM</name>
<dbReference type="Proteomes" id="UP000293465">
    <property type="component" value="Unassembled WGS sequence"/>
</dbReference>
<proteinExistence type="predicted"/>
<dbReference type="EMBL" id="SEZN01000017">
    <property type="protein sequence ID" value="RYU64192.1"/>
    <property type="molecule type" value="Genomic_DNA"/>
</dbReference>
<feature type="transmembrane region" description="Helical" evidence="1">
    <location>
        <begin position="781"/>
        <end position="799"/>
    </location>
</feature>
<keyword evidence="1" id="KW-1133">Transmembrane helix</keyword>
<keyword evidence="1" id="KW-0472">Membrane</keyword>
<protein>
    <submittedName>
        <fullName evidence="3">Uncharacterized protein</fullName>
    </submittedName>
</protein>
<feature type="transmembrane region" description="Helical" evidence="1">
    <location>
        <begin position="107"/>
        <end position="127"/>
    </location>
</feature>
<evidence type="ECO:0000313" key="6">
    <source>
        <dbReference type="Proteomes" id="UP000294063"/>
    </source>
</evidence>
<organism evidence="3 6">
    <name type="scientific">Aliivibrio finisterrensis</name>
    <dbReference type="NCBI Taxonomy" id="511998"/>
    <lineage>
        <taxon>Bacteria</taxon>
        <taxon>Pseudomonadati</taxon>
        <taxon>Pseudomonadota</taxon>
        <taxon>Gammaproteobacteria</taxon>
        <taxon>Vibrionales</taxon>
        <taxon>Vibrionaceae</taxon>
        <taxon>Aliivibrio</taxon>
    </lineage>
</organism>
<dbReference type="EMBL" id="SEZJ01000005">
    <property type="protein sequence ID" value="RYU46840.1"/>
    <property type="molecule type" value="Genomic_DNA"/>
</dbReference>
<keyword evidence="1" id="KW-0812">Transmembrane</keyword>
<dbReference type="PROSITE" id="PS51257">
    <property type="entry name" value="PROKAR_LIPOPROTEIN"/>
    <property type="match status" value="1"/>
</dbReference>
<evidence type="ECO:0000313" key="3">
    <source>
        <dbReference type="EMBL" id="RYU51083.1"/>
    </source>
</evidence>
<dbReference type="OrthoDB" id="9884852at2"/>
<dbReference type="Proteomes" id="UP000294063">
    <property type="component" value="Unassembled WGS sequence"/>
</dbReference>
<sequence>MKQLILIFLSIIMLSGCQEPSDEACVELDGGMKTIEKMSFSEHFSICKSKDKTISLIDTFHDTNDNPLNKYFEENQHIDADQAASKNALQSKLNDTTKFSHKLYKNFAVFLTVFSTLAVLSILTVVVRRLANDKDQQKFSLKKSAFCLTIATTIAGLHYASPQFQITQNQAAVSYANGLSKNLMSFLIDEAQSDHNYQVKNSRTQAELELVSLFDTNTCLSNNRKYEIGARDLASREFEDQKAAIDYYNKKNDAYFPMLEDKKHRGFKLYYHDRASFPTLTMVNADGCSSLVYSQNEYSHELGELMREVKFSETVFKAVGSKDYKAGWDTLNGNFSIYQTKSELTKNRKSQLLIAYRNEYQKGLLVGYVQFNDKGKPIAFERSSLDHWLSLADKHYEFSNKKMCALNSQIVQKAKNDFDEYLQTNVMFDYHCLTFNKGDSVQLISDKVYQIDGSDKEVMLNDIEYYENQAQAIFNSAVDELANQYDVVNQAFYEQIHEIYDVEERLVELYNEGFKSFNKFWKVLKTGNGEYQHLFSSSASLNIFDTSKSLPYFQTRSDLESEPHYNLYTVDKMADMYSFDLSKAVELVAKSNSFGSVLLKDKYQVDSVDVEQSGTALESAESNILDEIQGLNNEMMKLYCVKDSTTTSQELLDCQINASKGQGNQTYHDVQNALLINGGKAVVGGLTTIASSSITSAIAKAMLDQNTGKKKIKTGKKNKAAVLKNITAKTLDATSTTANFLGGLSMKAGFVFFIFGLLMQLPELFAQSVNHITQLSIVFELKLYPFLIAYVVAQMYFLSTDSTHHVKALGKIALILASPYMLATTGFLALATLLYVTDLVINFLPVVFDFLSLNFTATSGHDSFFEQFIGLFLDNMTGLILLGGTIYYLINIGSHMMRLTDALDDVSLKKTTADDAYEQNKRTFDIAIVGGTAQFNRFTKSLNEKLRK</sequence>
<dbReference type="EMBL" id="SEZK01000016">
    <property type="protein sequence ID" value="RYU51083.1"/>
    <property type="molecule type" value="Genomic_DNA"/>
</dbReference>
<evidence type="ECO:0000313" key="7">
    <source>
        <dbReference type="Proteomes" id="UP000294166"/>
    </source>
</evidence>